<dbReference type="Pfam" id="PF01965">
    <property type="entry name" value="DJ-1_PfpI"/>
    <property type="match status" value="1"/>
</dbReference>
<dbReference type="InterPro" id="IPR029062">
    <property type="entry name" value="Class_I_gatase-like"/>
</dbReference>
<organism evidence="3 4">
    <name type="scientific">Trinickia dabaoshanensis</name>
    <dbReference type="NCBI Taxonomy" id="564714"/>
    <lineage>
        <taxon>Bacteria</taxon>
        <taxon>Pseudomonadati</taxon>
        <taxon>Pseudomonadota</taxon>
        <taxon>Betaproteobacteria</taxon>
        <taxon>Burkholderiales</taxon>
        <taxon>Burkholderiaceae</taxon>
        <taxon>Trinickia</taxon>
    </lineage>
</organism>
<proteinExistence type="inferred from homology"/>
<keyword evidence="4" id="KW-1185">Reference proteome</keyword>
<dbReference type="PROSITE" id="PS51276">
    <property type="entry name" value="PEPTIDASE_C56_PFPI"/>
    <property type="match status" value="1"/>
</dbReference>
<sequence>MNTKTKTLEGCKVAMLAMDGFEEAELVEPKRALSEAGALVHVISKKPGQIQGFRHTERAGTVTVDATFDQVRPEQYDAVVLPGGVVNSDAIRTVPEAQAFVRALDEVHKPVAVICHGGWLPISAGIVKGHTMTSWPSLQDDLRNAGATWVDEEVVEDGNFITSRKPDDIPAFNRKLIAQLEHRGAAQ</sequence>
<keyword evidence="3" id="KW-0378">Hydrolase</keyword>
<dbReference type="InterPro" id="IPR002818">
    <property type="entry name" value="DJ-1/PfpI"/>
</dbReference>
<dbReference type="InterPro" id="IPR006286">
    <property type="entry name" value="C56_PfpI-like"/>
</dbReference>
<dbReference type="CDD" id="cd03134">
    <property type="entry name" value="GATase1_PfpI_like"/>
    <property type="match status" value="1"/>
</dbReference>
<dbReference type="Gene3D" id="3.40.50.880">
    <property type="match status" value="1"/>
</dbReference>
<protein>
    <submittedName>
        <fullName evidence="3">Protease</fullName>
    </submittedName>
</protein>
<dbReference type="AlphaFoldDB" id="A0A2N7VJ66"/>
<dbReference type="GO" id="GO:0006508">
    <property type="term" value="P:proteolysis"/>
    <property type="evidence" value="ECO:0007669"/>
    <property type="project" value="UniProtKB-KW"/>
</dbReference>
<feature type="domain" description="DJ-1/PfpI" evidence="2">
    <location>
        <begin position="12"/>
        <end position="179"/>
    </location>
</feature>
<dbReference type="RefSeq" id="WP_102647311.1">
    <property type="nucleotide sequence ID" value="NZ_PNYA01000020.1"/>
</dbReference>
<dbReference type="Proteomes" id="UP000235616">
    <property type="component" value="Unassembled WGS sequence"/>
</dbReference>
<reference evidence="3 4" key="1">
    <citation type="submission" date="2018-01" db="EMBL/GenBank/DDBJ databases">
        <title>Whole genome analyses suggest that Burkholderia sensu lato contains two further novel genera in the rhizoxinica-symbiotica group Mycetohabitans gen. nov., and Trinickia gen. nov.: implications for the evolution of diazotrophy and nodulation in the Burkholderiaceae.</title>
        <authorList>
            <person name="Estrada-de los Santos P."/>
            <person name="Palmer M."/>
            <person name="Chavez-Ramirez B."/>
            <person name="Beukes C."/>
            <person name="Steenkamp E.T."/>
            <person name="Hirsch A.M."/>
            <person name="Manyaka P."/>
            <person name="Maluk M."/>
            <person name="Lafos M."/>
            <person name="Crook M."/>
            <person name="Gross E."/>
            <person name="Simon M.F."/>
            <person name="Bueno dos Reis Junior F."/>
            <person name="Poole P.S."/>
            <person name="Venter S.N."/>
            <person name="James E.K."/>
        </authorList>
    </citation>
    <scope>NUCLEOTIDE SEQUENCE [LARGE SCALE GENOMIC DNA]</scope>
    <source>
        <strain evidence="3 4">GIMN1.004</strain>
    </source>
</reference>
<dbReference type="NCBIfam" id="TIGR01382">
    <property type="entry name" value="PfpI"/>
    <property type="match status" value="1"/>
</dbReference>
<dbReference type="GO" id="GO:0008233">
    <property type="term" value="F:peptidase activity"/>
    <property type="evidence" value="ECO:0007669"/>
    <property type="project" value="UniProtKB-KW"/>
</dbReference>
<evidence type="ECO:0000256" key="1">
    <source>
        <dbReference type="ARBA" id="ARBA00008542"/>
    </source>
</evidence>
<dbReference type="OrthoDB" id="9792284at2"/>
<accession>A0A2N7VJ66</accession>
<dbReference type="SUPFAM" id="SSF52317">
    <property type="entry name" value="Class I glutamine amidotransferase-like"/>
    <property type="match status" value="1"/>
</dbReference>
<evidence type="ECO:0000259" key="2">
    <source>
        <dbReference type="Pfam" id="PF01965"/>
    </source>
</evidence>
<comment type="similarity">
    <text evidence="1">Belongs to the peptidase C56 family.</text>
</comment>
<dbReference type="PANTHER" id="PTHR42733:SF12">
    <property type="entry name" value="PROTEINASE"/>
    <property type="match status" value="1"/>
</dbReference>
<keyword evidence="3" id="KW-0645">Protease</keyword>
<evidence type="ECO:0000313" key="4">
    <source>
        <dbReference type="Proteomes" id="UP000235616"/>
    </source>
</evidence>
<evidence type="ECO:0000313" key="3">
    <source>
        <dbReference type="EMBL" id="PMS17192.1"/>
    </source>
</evidence>
<comment type="caution">
    <text evidence="3">The sequence shown here is derived from an EMBL/GenBank/DDBJ whole genome shotgun (WGS) entry which is preliminary data.</text>
</comment>
<dbReference type="EMBL" id="PNYA01000020">
    <property type="protein sequence ID" value="PMS17192.1"/>
    <property type="molecule type" value="Genomic_DNA"/>
</dbReference>
<dbReference type="PANTHER" id="PTHR42733">
    <property type="entry name" value="DJ-1 PROTEIN"/>
    <property type="match status" value="1"/>
</dbReference>
<name>A0A2N7VJ66_9BURK</name>
<gene>
    <name evidence="3" type="ORF">C0Z18_20710</name>
</gene>